<keyword evidence="1" id="KW-0732">Signal</keyword>
<name>A0ABW6AUM7_9BACT</name>
<accession>A0ABW6AUM7</accession>
<dbReference type="RefSeq" id="WP_381508422.1">
    <property type="nucleotide sequence ID" value="NZ_JBHUOM010000048.1"/>
</dbReference>
<reference evidence="3" key="1">
    <citation type="journal article" date="2019" name="Int. J. Syst. Evol. Microbiol.">
        <title>The Global Catalogue of Microorganisms (GCM) 10K type strain sequencing project: providing services to taxonomists for standard genome sequencing and annotation.</title>
        <authorList>
            <consortium name="The Broad Institute Genomics Platform"/>
            <consortium name="The Broad Institute Genome Sequencing Center for Infectious Disease"/>
            <person name="Wu L."/>
            <person name="Ma J."/>
        </authorList>
    </citation>
    <scope>NUCLEOTIDE SEQUENCE [LARGE SCALE GENOMIC DNA]</scope>
    <source>
        <strain evidence="3">KCTC 52490</strain>
    </source>
</reference>
<proteinExistence type="predicted"/>
<keyword evidence="3" id="KW-1185">Reference proteome</keyword>
<evidence type="ECO:0000313" key="2">
    <source>
        <dbReference type="EMBL" id="MFD2937913.1"/>
    </source>
</evidence>
<dbReference type="Proteomes" id="UP001597512">
    <property type="component" value="Unassembled WGS sequence"/>
</dbReference>
<feature type="signal peptide" evidence="1">
    <location>
        <begin position="1"/>
        <end position="18"/>
    </location>
</feature>
<feature type="chain" id="PRO_5045380190" evidence="1">
    <location>
        <begin position="19"/>
        <end position="193"/>
    </location>
</feature>
<protein>
    <submittedName>
        <fullName evidence="2">Uncharacterized protein</fullName>
    </submittedName>
</protein>
<organism evidence="2 3">
    <name type="scientific">Spirosoma flavum</name>
    <dbReference type="NCBI Taxonomy" id="2048557"/>
    <lineage>
        <taxon>Bacteria</taxon>
        <taxon>Pseudomonadati</taxon>
        <taxon>Bacteroidota</taxon>
        <taxon>Cytophagia</taxon>
        <taxon>Cytophagales</taxon>
        <taxon>Cytophagaceae</taxon>
        <taxon>Spirosoma</taxon>
    </lineage>
</organism>
<dbReference type="EMBL" id="JBHUOM010000048">
    <property type="protein sequence ID" value="MFD2937913.1"/>
    <property type="molecule type" value="Genomic_DNA"/>
</dbReference>
<sequence>MNLSIWFYCLAFGCLACSKPSTTFSPNLPVDDGPYKVTALLNDSTWFGSASASRTLAITGQSACTSNRFDVRFSTDLPFNNTSPKQLVTGCLGDCIPTQVLVFHNVPLAVGTYNITTLNSCAGQNGAANYYWLLGGDAIIKTYNTQPGSNGWIQVTGYDADKKVVEGTFDIDLSDQSAKTARFKKGVFKAPIQ</sequence>
<gene>
    <name evidence="2" type="ORF">ACFS25_29375</name>
</gene>
<comment type="caution">
    <text evidence="2">The sequence shown here is derived from an EMBL/GenBank/DDBJ whole genome shotgun (WGS) entry which is preliminary data.</text>
</comment>
<evidence type="ECO:0000313" key="3">
    <source>
        <dbReference type="Proteomes" id="UP001597512"/>
    </source>
</evidence>
<evidence type="ECO:0000256" key="1">
    <source>
        <dbReference type="SAM" id="SignalP"/>
    </source>
</evidence>